<evidence type="ECO:0000313" key="1">
    <source>
        <dbReference type="EMBL" id="OFI46251.1"/>
    </source>
</evidence>
<evidence type="ECO:0000313" key="2">
    <source>
        <dbReference type="Proteomes" id="UP000177273"/>
    </source>
</evidence>
<evidence type="ECO:0008006" key="3">
    <source>
        <dbReference type="Google" id="ProtNLM"/>
    </source>
</evidence>
<dbReference type="InterPro" id="IPR025935">
    <property type="entry name" value="AbiH"/>
</dbReference>
<proteinExistence type="predicted"/>
<name>A0A9Q5JFY1_9LACT</name>
<organism evidence="1 2">
    <name type="scientific">Floricoccus penangensis</name>
    <dbReference type="NCBI Taxonomy" id="1859475"/>
    <lineage>
        <taxon>Bacteria</taxon>
        <taxon>Bacillati</taxon>
        <taxon>Bacillota</taxon>
        <taxon>Bacilli</taxon>
        <taxon>Lactobacillales</taxon>
        <taxon>Streptococcaceae</taxon>
        <taxon>Floricoccus</taxon>
    </lineage>
</organism>
<dbReference type="OrthoDB" id="9810135at2"/>
<reference evidence="2" key="1">
    <citation type="submission" date="2016-09" db="EMBL/GenBank/DDBJ databases">
        <title>Draft genome sequence of a novel species of the family Streptococcaceae isolated from flowers.</title>
        <authorList>
            <person name="Chuah L.-O."/>
            <person name="Yap K.-P."/>
            <person name="Thong K.L."/>
            <person name="Liong M.T."/>
            <person name="Ahmad R."/>
            <person name="Rusul G."/>
        </authorList>
    </citation>
    <scope>NUCLEOTIDE SEQUENCE [LARGE SCALE GENOMIC DNA]</scope>
    <source>
        <strain evidence="2">HibF3</strain>
    </source>
</reference>
<dbReference type="AlphaFoldDB" id="A0A9Q5JFY1"/>
<keyword evidence="2" id="KW-1185">Reference proteome</keyword>
<sequence length="365" mass="43016">MRKSEEFRISFLIGNGFDIKLLKEKHSNNLTTYSAFYEWLKSNEPNKKNIIYNSIRESQNNSDWEKWSDFELGLVNEIIPMVSNPEKNYEIEHFLNDYMELQLSFSKFLNQTVTPELLLAASEIDSEPFLQNFLKDLSEQSFNEIRKPDSRFGKYLSSNGKAIKLKYDFYNFNYTSLLDNYLFNDVNLKPFSSTNNNSKFFHDEVKDKETGWYISRDVNIYHPHGRQEISPSILFGVSEGDQLGTSYDNDLKRFIKSEWINVKSGNFDRIDSTDLFVIMGHSIGESDKWWWKKLAKLMLEKDKPKHLIIYQFGDEKLKENFINCIEKYSDGIQHGFNNDSLLKLEKLIHIIKFTEDNPPAFAFNF</sequence>
<comment type="caution">
    <text evidence="1">The sequence shown here is derived from an EMBL/GenBank/DDBJ whole genome shotgun (WGS) entry which is preliminary data.</text>
</comment>
<dbReference type="Pfam" id="PF14253">
    <property type="entry name" value="AbiH"/>
    <property type="match status" value="1"/>
</dbReference>
<dbReference type="RefSeq" id="WP_070788188.1">
    <property type="nucleotide sequence ID" value="NZ_MKIQ01000028.1"/>
</dbReference>
<gene>
    <name evidence="1" type="ORF">BG262_04340</name>
</gene>
<dbReference type="EMBL" id="MKIQ01000028">
    <property type="protein sequence ID" value="OFI46251.1"/>
    <property type="molecule type" value="Genomic_DNA"/>
</dbReference>
<protein>
    <recommendedName>
        <fullName evidence="3">Bacteriophage abortive infection AbiH</fullName>
    </recommendedName>
</protein>
<accession>A0A9Q5JFY1</accession>
<dbReference type="Proteomes" id="UP000177273">
    <property type="component" value="Unassembled WGS sequence"/>
</dbReference>